<proteinExistence type="predicted"/>
<reference evidence="1" key="2">
    <citation type="submission" date="2016-06" db="EMBL/GenBank/DDBJ databases">
        <title>The genome of a short-lived fish provides insights into sex chromosome evolution and the genetic control of aging.</title>
        <authorList>
            <person name="Reichwald K."/>
            <person name="Felder M."/>
            <person name="Petzold A."/>
            <person name="Koch P."/>
            <person name="Groth M."/>
            <person name="Platzer M."/>
        </authorList>
    </citation>
    <scope>NUCLEOTIDE SEQUENCE</scope>
    <source>
        <tissue evidence="1">Brain</tissue>
    </source>
</reference>
<evidence type="ECO:0000313" key="1">
    <source>
        <dbReference type="EMBL" id="SBR07283.1"/>
    </source>
</evidence>
<gene>
    <name evidence="1" type="primary">TSTD1</name>
</gene>
<organism evidence="1">
    <name type="scientific">Nothobranchius kuhntae</name>
    <name type="common">Beira killifish</name>
    <dbReference type="NCBI Taxonomy" id="321403"/>
    <lineage>
        <taxon>Eukaryota</taxon>
        <taxon>Metazoa</taxon>
        <taxon>Chordata</taxon>
        <taxon>Craniata</taxon>
        <taxon>Vertebrata</taxon>
        <taxon>Euteleostomi</taxon>
        <taxon>Actinopterygii</taxon>
        <taxon>Neopterygii</taxon>
        <taxon>Teleostei</taxon>
        <taxon>Neoteleostei</taxon>
        <taxon>Acanthomorphata</taxon>
        <taxon>Ovalentaria</taxon>
        <taxon>Atherinomorphae</taxon>
        <taxon>Cyprinodontiformes</taxon>
        <taxon>Nothobranchiidae</taxon>
        <taxon>Nothobranchius</taxon>
    </lineage>
</organism>
<feature type="non-terminal residue" evidence="1">
    <location>
        <position position="1"/>
    </location>
</feature>
<name>A0A1A8JBU8_NOTKU</name>
<keyword evidence="1" id="KW-0808">Transferase</keyword>
<dbReference type="GO" id="GO:0016740">
    <property type="term" value="F:transferase activity"/>
    <property type="evidence" value="ECO:0007669"/>
    <property type="project" value="UniProtKB-KW"/>
</dbReference>
<sequence>SKGVIVDFFFNFLIKFTTLRISVFMRTSVFWFSVSAHALIQADMASGLIKTGCDENRYVVLYNLFKE</sequence>
<protein>
    <submittedName>
        <fullName evidence="1">Thiosulfate sulfurtransferase (Rhodanese)-like domain containing 1</fullName>
    </submittedName>
</protein>
<dbReference type="AlphaFoldDB" id="A0A1A8JBU8"/>
<reference evidence="1" key="1">
    <citation type="submission" date="2016-05" db="EMBL/GenBank/DDBJ databases">
        <authorList>
            <person name="Lavstsen T."/>
            <person name="Jespersen J.S."/>
        </authorList>
    </citation>
    <scope>NUCLEOTIDE SEQUENCE</scope>
    <source>
        <tissue evidence="1">Brain</tissue>
    </source>
</reference>
<accession>A0A1A8JBU8</accession>
<feature type="non-terminal residue" evidence="1">
    <location>
        <position position="67"/>
    </location>
</feature>
<dbReference type="EMBL" id="HAED01020662">
    <property type="protein sequence ID" value="SBR07283.1"/>
    <property type="molecule type" value="Transcribed_RNA"/>
</dbReference>